<dbReference type="OrthoDB" id="418349at2759"/>
<dbReference type="SUPFAM" id="SSF55120">
    <property type="entry name" value="Pseudouridine synthase"/>
    <property type="match status" value="1"/>
</dbReference>
<dbReference type="Pfam" id="PF00849">
    <property type="entry name" value="PseudoU_synth_2"/>
    <property type="match status" value="1"/>
</dbReference>
<comment type="caution">
    <text evidence="4">The sequence shown here is derived from an EMBL/GenBank/DDBJ whole genome shotgun (WGS) entry which is preliminary data.</text>
</comment>
<feature type="compositionally biased region" description="Basic and acidic residues" evidence="2">
    <location>
        <begin position="281"/>
        <end position="300"/>
    </location>
</feature>
<dbReference type="GO" id="GO:0003723">
    <property type="term" value="F:RNA binding"/>
    <property type="evidence" value="ECO:0007669"/>
    <property type="project" value="InterPro"/>
</dbReference>
<sequence>MAAAHVTDFTKDLADLVEERAAMIQNYVDEGRAVSRDELAKYVWSTAKKIYKLIHPSKSNQKRKSAWDSAKGMLKEIIDFELFHPDTFHGPGVRHVLEPKVLEVLQNYHYFVLTGEVRTRHFPPKLLGETDELLCVDKPVNFTCAYGGREPLPPVSGAKTPAQLLNSEKDAVQLHEYLALKFDYETALGTREFWAEVERKGLKTQPCQCGKCGICACMQAGCCIRLDKETSGVMVAAKTKNGFPEIRMQFKSEHSLEEGGTEKSYFALVRGQVQVPVKPMRPNEDWKHEPHESSEHGRRGRIEIAMLFDQAKGMASCWNDPKSGKGKAQQNGQAGKGWTDGGGDAAGKTPRRLYALTFYEPIAWFTNQDREQFTLLHVQLVTGRTHQIRFHCSAIGFPIVGDCQYGAPQRDRDWAKRVFLHSYETRFREPFTNRWFEATSPLPQDLGQLLCGLVLDRVKEGCRSFLSRRQHAALKAIFKQYDASTKLLRSRDAPVNAAKIVAETSEFPVQASQPGPSGHAGHAGHPDQPGQPADTSDQWWRGQSWGHENGKWSSPWAKKPSGKGQSQEDSDSDEAWGTWKPTKAATRPSNGVPEPEAKRPACRCLCGTASMGECLVLLHVATFR</sequence>
<accession>A0A812V1V9</accession>
<name>A0A812V1V9_9DINO</name>
<dbReference type="InterPro" id="IPR006145">
    <property type="entry name" value="PsdUridine_synth_RsuA/RluA"/>
</dbReference>
<feature type="compositionally biased region" description="Gly residues" evidence="2">
    <location>
        <begin position="334"/>
        <end position="344"/>
    </location>
</feature>
<evidence type="ECO:0000256" key="2">
    <source>
        <dbReference type="SAM" id="MobiDB-lite"/>
    </source>
</evidence>
<feature type="region of interest" description="Disordered" evidence="2">
    <location>
        <begin position="506"/>
        <end position="598"/>
    </location>
</feature>
<dbReference type="AlphaFoldDB" id="A0A812V1V9"/>
<dbReference type="GO" id="GO:0000455">
    <property type="term" value="P:enzyme-directed rRNA pseudouridine synthesis"/>
    <property type="evidence" value="ECO:0007669"/>
    <property type="project" value="TreeGrafter"/>
</dbReference>
<dbReference type="InterPro" id="IPR020103">
    <property type="entry name" value="PsdUridine_synth_cat_dom_sf"/>
</dbReference>
<dbReference type="PANTHER" id="PTHR21600:SF87">
    <property type="entry name" value="RNA PSEUDOURIDYLATE SYNTHASE DOMAIN-CONTAINING PROTEIN 1"/>
    <property type="match status" value="1"/>
</dbReference>
<dbReference type="PANTHER" id="PTHR21600">
    <property type="entry name" value="MITOCHONDRIAL RNA PSEUDOURIDINE SYNTHASE"/>
    <property type="match status" value="1"/>
</dbReference>
<gene>
    <name evidence="4" type="ORF">SNAT2548_LOCUS34834</name>
</gene>
<dbReference type="InterPro" id="IPR050188">
    <property type="entry name" value="RluA_PseudoU_synthase"/>
</dbReference>
<dbReference type="EMBL" id="CAJNDS010002832">
    <property type="protein sequence ID" value="CAE7612604.1"/>
    <property type="molecule type" value="Genomic_DNA"/>
</dbReference>
<feature type="region of interest" description="Disordered" evidence="2">
    <location>
        <begin position="319"/>
        <end position="344"/>
    </location>
</feature>
<dbReference type="Gene3D" id="3.30.2350.10">
    <property type="entry name" value="Pseudouridine synthase"/>
    <property type="match status" value="1"/>
</dbReference>
<dbReference type="CDD" id="cd02869">
    <property type="entry name" value="PseudoU_synth_RluA_like"/>
    <property type="match status" value="1"/>
</dbReference>
<dbReference type="Proteomes" id="UP000604046">
    <property type="component" value="Unassembled WGS sequence"/>
</dbReference>
<feature type="region of interest" description="Disordered" evidence="2">
    <location>
        <begin position="279"/>
        <end position="300"/>
    </location>
</feature>
<feature type="domain" description="Pseudouridine synthase RsuA/RluA-like" evidence="3">
    <location>
        <begin position="222"/>
        <end position="394"/>
    </location>
</feature>
<evidence type="ECO:0000256" key="1">
    <source>
        <dbReference type="ARBA" id="ARBA00010876"/>
    </source>
</evidence>
<reference evidence="4" key="1">
    <citation type="submission" date="2021-02" db="EMBL/GenBank/DDBJ databases">
        <authorList>
            <person name="Dougan E. K."/>
            <person name="Rhodes N."/>
            <person name="Thang M."/>
            <person name="Chan C."/>
        </authorList>
    </citation>
    <scope>NUCLEOTIDE SEQUENCE</scope>
</reference>
<protein>
    <recommendedName>
        <fullName evidence="3">Pseudouridine synthase RsuA/RluA-like domain-containing protein</fullName>
    </recommendedName>
</protein>
<evidence type="ECO:0000313" key="4">
    <source>
        <dbReference type="EMBL" id="CAE7612604.1"/>
    </source>
</evidence>
<proteinExistence type="inferred from homology"/>
<organism evidence="4 5">
    <name type="scientific">Symbiodinium natans</name>
    <dbReference type="NCBI Taxonomy" id="878477"/>
    <lineage>
        <taxon>Eukaryota</taxon>
        <taxon>Sar</taxon>
        <taxon>Alveolata</taxon>
        <taxon>Dinophyceae</taxon>
        <taxon>Suessiales</taxon>
        <taxon>Symbiodiniaceae</taxon>
        <taxon>Symbiodinium</taxon>
    </lineage>
</organism>
<evidence type="ECO:0000313" key="5">
    <source>
        <dbReference type="Proteomes" id="UP000604046"/>
    </source>
</evidence>
<evidence type="ECO:0000259" key="3">
    <source>
        <dbReference type="Pfam" id="PF00849"/>
    </source>
</evidence>
<comment type="similarity">
    <text evidence="1">Belongs to the pseudouridine synthase RluA family.</text>
</comment>
<keyword evidence="5" id="KW-1185">Reference proteome</keyword>
<dbReference type="GO" id="GO:0009982">
    <property type="term" value="F:pseudouridine synthase activity"/>
    <property type="evidence" value="ECO:0007669"/>
    <property type="project" value="InterPro"/>
</dbReference>